<reference evidence="2" key="1">
    <citation type="submission" date="2024-06" db="EMBL/GenBank/DDBJ databases">
        <title>Radixoralia hellwigii gen. nov., sp nov., isolated from a root canal in the human oral cavity.</title>
        <authorList>
            <person name="Bartsch S."/>
            <person name="Wittmer A."/>
            <person name="Schulz A.-K."/>
            <person name="Neumann-Schaal M."/>
            <person name="Wolf J."/>
            <person name="Gronow S."/>
            <person name="Tennert C."/>
            <person name="Haecker G."/>
            <person name="Cieplik F."/>
            <person name="Al-Ahmad A."/>
        </authorList>
    </citation>
    <scope>NUCLEOTIDE SEQUENCE [LARGE SCALE GENOMIC DNA]</scope>
    <source>
        <strain evidence="2">Wk13</strain>
    </source>
</reference>
<evidence type="ECO:0000313" key="2">
    <source>
        <dbReference type="Proteomes" id="UP001574673"/>
    </source>
</evidence>
<organism evidence="1 2">
    <name type="scientific">Dentiradicibacter hellwigii</name>
    <dbReference type="NCBI Taxonomy" id="3149053"/>
    <lineage>
        <taxon>Bacteria</taxon>
        <taxon>Pseudomonadati</taxon>
        <taxon>Pseudomonadota</taxon>
        <taxon>Betaproteobacteria</taxon>
        <taxon>Rhodocyclales</taxon>
        <taxon>Rhodocyclaceae</taxon>
        <taxon>Dentiradicibacter</taxon>
    </lineage>
</organism>
<sequence length="371" mass="41299">MIHLRLATPDDDATLRALLRSNPMPGWVSMAMTREPSFFAGAGHFGREWVVLGHAAEDVGEKKDARRTGIGEAGEAVGMYVCTEQPLHWNGVQTQVGYLGGLRINPRYRHRLRLLKIGYASIPHFTAECKAALWYTAIASENRTARRLLEAGLRGLPRYRPLNELVTLALPKARGRRHGAWRRAMPGELENLCRFHNQQAGRYQFSPVIDPVRAEATGAVFYCIDGNAGPSAVMALWNQQAYKQAMACAYRLPLNALLPLYNGYARLAKRIVLPPPGKALDQTFLAFLAVSETCEDEFPMLIEDALALCPTAVMSLGLHAGHRWLDPVLKRFRPTAYRTWIYTVAFDDVVQHCACITLPDGRPAQPEVAVL</sequence>
<name>A0ABV4UGB3_9RHOO</name>
<accession>A0ABV4UGB3</accession>
<proteinExistence type="predicted"/>
<evidence type="ECO:0008006" key="3">
    <source>
        <dbReference type="Google" id="ProtNLM"/>
    </source>
</evidence>
<evidence type="ECO:0000313" key="1">
    <source>
        <dbReference type="EMBL" id="MFA9950298.1"/>
    </source>
</evidence>
<gene>
    <name evidence="1" type="ORF">ABCS64_08200</name>
</gene>
<protein>
    <recommendedName>
        <fullName evidence="3">N-acetyltransferase domain-containing protein</fullName>
    </recommendedName>
</protein>
<comment type="caution">
    <text evidence="1">The sequence shown here is derived from an EMBL/GenBank/DDBJ whole genome shotgun (WGS) entry which is preliminary data.</text>
</comment>
<keyword evidence="2" id="KW-1185">Reference proteome</keyword>
<dbReference type="RefSeq" id="WP_418891363.1">
    <property type="nucleotide sequence ID" value="NZ_JBEUWX010000002.1"/>
</dbReference>
<dbReference type="EMBL" id="JBEUWX010000002">
    <property type="protein sequence ID" value="MFA9950298.1"/>
    <property type="molecule type" value="Genomic_DNA"/>
</dbReference>
<dbReference type="Proteomes" id="UP001574673">
    <property type="component" value="Unassembled WGS sequence"/>
</dbReference>